<evidence type="ECO:0000313" key="2">
    <source>
        <dbReference type="EMBL" id="SVE64889.1"/>
    </source>
</evidence>
<organism evidence="2">
    <name type="scientific">marine metagenome</name>
    <dbReference type="NCBI Taxonomy" id="408172"/>
    <lineage>
        <taxon>unclassified sequences</taxon>
        <taxon>metagenomes</taxon>
        <taxon>ecological metagenomes</taxon>
    </lineage>
</organism>
<accession>A0A383F7D3</accession>
<dbReference type="InterPro" id="IPR029044">
    <property type="entry name" value="Nucleotide-diphossugar_trans"/>
</dbReference>
<dbReference type="InterPro" id="IPR001173">
    <property type="entry name" value="Glyco_trans_2-like"/>
</dbReference>
<dbReference type="PANTHER" id="PTHR22916:SF3">
    <property type="entry name" value="UDP-GLCNAC:BETAGAL BETA-1,3-N-ACETYLGLUCOSAMINYLTRANSFERASE-LIKE PROTEIN 1"/>
    <property type="match status" value="1"/>
</dbReference>
<dbReference type="PANTHER" id="PTHR22916">
    <property type="entry name" value="GLYCOSYLTRANSFERASE"/>
    <property type="match status" value="1"/>
</dbReference>
<proteinExistence type="predicted"/>
<dbReference type="GO" id="GO:0016758">
    <property type="term" value="F:hexosyltransferase activity"/>
    <property type="evidence" value="ECO:0007669"/>
    <property type="project" value="UniProtKB-ARBA"/>
</dbReference>
<protein>
    <recommendedName>
        <fullName evidence="1">Glycosyltransferase 2-like domain-containing protein</fullName>
    </recommendedName>
</protein>
<dbReference type="AlphaFoldDB" id="A0A383F7D3"/>
<sequence length="64" mass="7459">MVTVLMPVYNGSKYLTDTIESILNQTFTDFEFLIIDDASKDNSVNKIKPYNDPRIRLVENEKNF</sequence>
<dbReference type="SUPFAM" id="SSF53448">
    <property type="entry name" value="Nucleotide-diphospho-sugar transferases"/>
    <property type="match status" value="1"/>
</dbReference>
<gene>
    <name evidence="2" type="ORF">METZ01_LOCUS517743</name>
</gene>
<evidence type="ECO:0000259" key="1">
    <source>
        <dbReference type="Pfam" id="PF00535"/>
    </source>
</evidence>
<dbReference type="Pfam" id="PF00535">
    <property type="entry name" value="Glycos_transf_2"/>
    <property type="match status" value="1"/>
</dbReference>
<reference evidence="2" key="1">
    <citation type="submission" date="2018-05" db="EMBL/GenBank/DDBJ databases">
        <authorList>
            <person name="Lanie J.A."/>
            <person name="Ng W.-L."/>
            <person name="Kazmierczak K.M."/>
            <person name="Andrzejewski T.M."/>
            <person name="Davidsen T.M."/>
            <person name="Wayne K.J."/>
            <person name="Tettelin H."/>
            <person name="Glass J.I."/>
            <person name="Rusch D."/>
            <person name="Podicherti R."/>
            <person name="Tsui H.-C.T."/>
            <person name="Winkler M.E."/>
        </authorList>
    </citation>
    <scope>NUCLEOTIDE SEQUENCE</scope>
</reference>
<dbReference type="Gene3D" id="3.90.550.10">
    <property type="entry name" value="Spore Coat Polysaccharide Biosynthesis Protein SpsA, Chain A"/>
    <property type="match status" value="1"/>
</dbReference>
<name>A0A383F7D3_9ZZZZ</name>
<feature type="domain" description="Glycosyltransferase 2-like" evidence="1">
    <location>
        <begin position="3"/>
        <end position="63"/>
    </location>
</feature>
<feature type="non-terminal residue" evidence="2">
    <location>
        <position position="64"/>
    </location>
</feature>
<dbReference type="EMBL" id="UINC01232077">
    <property type="protein sequence ID" value="SVE64889.1"/>
    <property type="molecule type" value="Genomic_DNA"/>
</dbReference>